<dbReference type="PROSITE" id="PS01162">
    <property type="entry name" value="QOR_ZETA_CRYSTAL"/>
    <property type="match status" value="1"/>
</dbReference>
<dbReference type="Gene3D" id="3.90.180.10">
    <property type="entry name" value="Medium-chain alcohol dehydrogenases, catalytic domain"/>
    <property type="match status" value="1"/>
</dbReference>
<dbReference type="CDD" id="cd08267">
    <property type="entry name" value="MDR1"/>
    <property type="match status" value="1"/>
</dbReference>
<evidence type="ECO:0000259" key="1">
    <source>
        <dbReference type="SMART" id="SM00829"/>
    </source>
</evidence>
<evidence type="ECO:0000313" key="2">
    <source>
        <dbReference type="EMBL" id="MDS0296966.1"/>
    </source>
</evidence>
<dbReference type="SUPFAM" id="SSF50129">
    <property type="entry name" value="GroES-like"/>
    <property type="match status" value="1"/>
</dbReference>
<feature type="domain" description="Enoyl reductase (ER)" evidence="1">
    <location>
        <begin position="31"/>
        <end position="342"/>
    </location>
</feature>
<dbReference type="InterPro" id="IPR002364">
    <property type="entry name" value="Quin_OxRdtase/zeta-crystal_CS"/>
</dbReference>
<dbReference type="PANTHER" id="PTHR44013">
    <property type="entry name" value="ZINC-TYPE ALCOHOL DEHYDROGENASE-LIKE PROTEIN C16A3.02C"/>
    <property type="match status" value="1"/>
</dbReference>
<dbReference type="InterPro" id="IPR036291">
    <property type="entry name" value="NAD(P)-bd_dom_sf"/>
</dbReference>
<dbReference type="Proteomes" id="UP001254813">
    <property type="component" value="Unassembled WGS sequence"/>
</dbReference>
<dbReference type="SUPFAM" id="SSF51735">
    <property type="entry name" value="NAD(P)-binding Rossmann-fold domains"/>
    <property type="match status" value="1"/>
</dbReference>
<dbReference type="Gene3D" id="3.40.50.720">
    <property type="entry name" value="NAD(P)-binding Rossmann-like Domain"/>
    <property type="match status" value="1"/>
</dbReference>
<comment type="caution">
    <text evidence="2">The sequence shown here is derived from an EMBL/GenBank/DDBJ whole genome shotgun (WGS) entry which is preliminary data.</text>
</comment>
<dbReference type="SMART" id="SM00829">
    <property type="entry name" value="PKS_ER"/>
    <property type="match status" value="1"/>
</dbReference>
<reference evidence="2 3" key="1">
    <citation type="submission" date="2022-06" db="EMBL/GenBank/DDBJ databases">
        <title>Halogeometricum sp. a new haloarchaeum isolate from saline soil.</title>
        <authorList>
            <person name="Strakova D."/>
            <person name="Galisteo C."/>
            <person name="Sanchez-Porro C."/>
            <person name="Ventosa A."/>
        </authorList>
    </citation>
    <scope>NUCLEOTIDE SEQUENCE [LARGE SCALE GENOMIC DNA]</scope>
    <source>
        <strain evidence="3">S3BR25-2</strain>
    </source>
</reference>
<gene>
    <name evidence="2" type="ORF">NDI79_22635</name>
</gene>
<keyword evidence="3" id="KW-1185">Reference proteome</keyword>
<dbReference type="EMBL" id="JAMQOQ010000010">
    <property type="protein sequence ID" value="MDS0296966.1"/>
    <property type="molecule type" value="Genomic_DNA"/>
</dbReference>
<dbReference type="Pfam" id="PF13602">
    <property type="entry name" value="ADH_zinc_N_2"/>
    <property type="match status" value="1"/>
</dbReference>
<proteinExistence type="predicted"/>
<dbReference type="InterPro" id="IPR052733">
    <property type="entry name" value="Chloroplast_QOR"/>
</dbReference>
<dbReference type="RefSeq" id="WP_310930900.1">
    <property type="nucleotide sequence ID" value="NZ_JAMQOQ010000010.1"/>
</dbReference>
<organism evidence="2 3">
    <name type="scientific">Halogeometricum luteum</name>
    <dbReference type="NCBI Taxonomy" id="2950537"/>
    <lineage>
        <taxon>Archaea</taxon>
        <taxon>Methanobacteriati</taxon>
        <taxon>Methanobacteriota</taxon>
        <taxon>Stenosarchaea group</taxon>
        <taxon>Halobacteria</taxon>
        <taxon>Halobacteriales</taxon>
        <taxon>Haloferacaceae</taxon>
        <taxon>Halogeometricum</taxon>
    </lineage>
</organism>
<dbReference type="InterPro" id="IPR011032">
    <property type="entry name" value="GroES-like_sf"/>
</dbReference>
<dbReference type="InterPro" id="IPR020843">
    <property type="entry name" value="ER"/>
</dbReference>
<sequence length="345" mass="36611">MTAVTPQESSAAITTDVEATTMHAIVQSEYGGPEVLEFADVERPTPNPDEVLVRVVAASVGAGDWHLMRGEPFLIRLIYGGYRRPKFPTPGVDIAGQVEAIGRDVTDFEPGDEVLADLSEHGFGGFAEYVCVPANAVVSKPETVSFRTAAAIPTSAVAALQALRDAGELQSGEHALINGASGGVGTFAVQIAKYLGAEVTAVCSTAKMELVRSIGADHVVDYTAEDVTTTGNQYDLILDTAGSHSMRSYGRILTPMGRYVMVGGPTRRFVAAMALGPVLSALGRRRYCGFSLKPNPDDLRFLSGLLESGDLTPVIDQRYPLKQVPDAIRDLEAGRATGKLVITVE</sequence>
<accession>A0ABU2G841</accession>
<dbReference type="Pfam" id="PF08240">
    <property type="entry name" value="ADH_N"/>
    <property type="match status" value="1"/>
</dbReference>
<name>A0ABU2G841_9EURY</name>
<protein>
    <submittedName>
        <fullName evidence="2">NAD(P)-dependent alcohol dehydrogenase</fullName>
    </submittedName>
</protein>
<evidence type="ECO:0000313" key="3">
    <source>
        <dbReference type="Proteomes" id="UP001254813"/>
    </source>
</evidence>
<dbReference type="PANTHER" id="PTHR44013:SF1">
    <property type="entry name" value="ZINC-TYPE ALCOHOL DEHYDROGENASE-LIKE PROTEIN C16A3.02C"/>
    <property type="match status" value="1"/>
</dbReference>
<dbReference type="InterPro" id="IPR013154">
    <property type="entry name" value="ADH-like_N"/>
</dbReference>